<feature type="domain" description="Glycosyltransferase subfamily 4-like N-terminal" evidence="2">
    <location>
        <begin position="75"/>
        <end position="187"/>
    </location>
</feature>
<dbReference type="InterPro" id="IPR028098">
    <property type="entry name" value="Glyco_trans_4-like_N"/>
</dbReference>
<gene>
    <name evidence="3" type="ORF">HMPREF2531_00664</name>
</gene>
<feature type="domain" description="Glycosyl transferase family 1" evidence="1">
    <location>
        <begin position="204"/>
        <end position="350"/>
    </location>
</feature>
<proteinExistence type="predicted"/>
<sequence>MKIVYFSQLPFTDNDFPLIRAFQQQGIDVYYYIQINSFRLRAGLIDIKEQIPKNGIFKASEYQEFLMYKDYIDLNKIFVVNSTKSLGLHPKTILLYLKLVKHIKSFRANIIHITWPLMGIKLLLYAFRKKIVLTLHDPFPHSGKESLKFELYRRLSIALIDRIVMLNNRNVRMFCEYYNYPFSKILVTQMGEFDYMRNVKCLSETKDKPYILFFGYISQYKGVEILLESMKYIHEKYANIKLVVAGGGKIYFDKSLYEEQDYIEIRNCYIGIPELVGLLRGCLFAVCPYKDATQSGVIQTAFSLNVPVIATDVGALPDAVTDGVTGAIIPPCDVNALTCKIDDWLKNPQKINLMRCNIESIWRKKMNWVPIVKQYEEFYKEFIFNQS</sequence>
<dbReference type="GO" id="GO:0016757">
    <property type="term" value="F:glycosyltransferase activity"/>
    <property type="evidence" value="ECO:0007669"/>
    <property type="project" value="InterPro"/>
</dbReference>
<dbReference type="Gene3D" id="3.40.50.2000">
    <property type="entry name" value="Glycogen Phosphorylase B"/>
    <property type="match status" value="2"/>
</dbReference>
<dbReference type="EMBL" id="LTDF01000043">
    <property type="protein sequence ID" value="KXT54742.1"/>
    <property type="molecule type" value="Genomic_DNA"/>
</dbReference>
<dbReference type="PANTHER" id="PTHR12526">
    <property type="entry name" value="GLYCOSYLTRANSFERASE"/>
    <property type="match status" value="1"/>
</dbReference>
<evidence type="ECO:0000313" key="3">
    <source>
        <dbReference type="EMBL" id="KXT54742.1"/>
    </source>
</evidence>
<reference evidence="3 4" key="1">
    <citation type="submission" date="2016-02" db="EMBL/GenBank/DDBJ databases">
        <authorList>
            <person name="Wen L."/>
            <person name="He K."/>
            <person name="Yang H."/>
        </authorList>
    </citation>
    <scope>NUCLEOTIDE SEQUENCE [LARGE SCALE GENOMIC DNA]</scope>
    <source>
        <strain evidence="3 4">KLE1704</strain>
    </source>
</reference>
<protein>
    <submittedName>
        <fullName evidence="3">Glycosyltransferase, group 1 family protein</fullName>
    </submittedName>
</protein>
<evidence type="ECO:0000313" key="4">
    <source>
        <dbReference type="Proteomes" id="UP000070319"/>
    </source>
</evidence>
<name>A0A139LTF9_9BACE</name>
<dbReference type="Pfam" id="PF00534">
    <property type="entry name" value="Glycos_transf_1"/>
    <property type="match status" value="1"/>
</dbReference>
<comment type="caution">
    <text evidence="3">The sequence shown here is derived from an EMBL/GenBank/DDBJ whole genome shotgun (WGS) entry which is preliminary data.</text>
</comment>
<accession>A0A139LTF9</accession>
<dbReference type="Proteomes" id="UP000070319">
    <property type="component" value="Unassembled WGS sequence"/>
</dbReference>
<dbReference type="Pfam" id="PF13439">
    <property type="entry name" value="Glyco_transf_4"/>
    <property type="match status" value="1"/>
</dbReference>
<dbReference type="SUPFAM" id="SSF53756">
    <property type="entry name" value="UDP-Glycosyltransferase/glycogen phosphorylase"/>
    <property type="match status" value="1"/>
</dbReference>
<keyword evidence="3" id="KW-0808">Transferase</keyword>
<dbReference type="PATRIC" id="fig|329854.7.peg.666"/>
<dbReference type="AlphaFoldDB" id="A0A139LTF9"/>
<dbReference type="RefSeq" id="WP_061434051.1">
    <property type="nucleotide sequence ID" value="NZ_KQ968678.1"/>
</dbReference>
<organism evidence="3">
    <name type="scientific">Bacteroides intestinalis</name>
    <dbReference type="NCBI Taxonomy" id="329854"/>
    <lineage>
        <taxon>Bacteria</taxon>
        <taxon>Pseudomonadati</taxon>
        <taxon>Bacteroidota</taxon>
        <taxon>Bacteroidia</taxon>
        <taxon>Bacteroidales</taxon>
        <taxon>Bacteroidaceae</taxon>
        <taxon>Bacteroides</taxon>
    </lineage>
</organism>
<evidence type="ECO:0000259" key="2">
    <source>
        <dbReference type="Pfam" id="PF13439"/>
    </source>
</evidence>
<dbReference type="CDD" id="cd03801">
    <property type="entry name" value="GT4_PimA-like"/>
    <property type="match status" value="1"/>
</dbReference>
<dbReference type="InterPro" id="IPR001296">
    <property type="entry name" value="Glyco_trans_1"/>
</dbReference>
<evidence type="ECO:0000259" key="1">
    <source>
        <dbReference type="Pfam" id="PF00534"/>
    </source>
</evidence>